<dbReference type="PROSITE" id="PS00512">
    <property type="entry name" value="ALPHA_GALACTOSIDASE"/>
    <property type="match status" value="1"/>
</dbReference>
<evidence type="ECO:0000256" key="5">
    <source>
        <dbReference type="ARBA" id="ARBA00022801"/>
    </source>
</evidence>
<dbReference type="InterPro" id="IPR017853">
    <property type="entry name" value="GH"/>
</dbReference>
<evidence type="ECO:0000259" key="10">
    <source>
        <dbReference type="Pfam" id="PF00652"/>
    </source>
</evidence>
<dbReference type="InterPro" id="IPR000111">
    <property type="entry name" value="Glyco_hydro_27/36_CS"/>
</dbReference>
<comment type="subunit">
    <text evidence="8">Homodimer.</text>
</comment>
<dbReference type="InterPro" id="IPR013780">
    <property type="entry name" value="Glyco_hydro_b"/>
</dbReference>
<dbReference type="PROSITE" id="PS50231">
    <property type="entry name" value="RICIN_B_LECTIN"/>
    <property type="match status" value="1"/>
</dbReference>
<reference evidence="12" key="1">
    <citation type="submission" date="2021-02" db="EMBL/GenBank/DDBJ databases">
        <authorList>
            <person name="Nowell W R."/>
        </authorList>
    </citation>
    <scope>NUCLEOTIDE SEQUENCE</scope>
</reference>
<dbReference type="FunFam" id="3.20.20.70:FF:000202">
    <property type="entry name" value="Alpha-galactosidase"/>
    <property type="match status" value="1"/>
</dbReference>
<evidence type="ECO:0000256" key="7">
    <source>
        <dbReference type="ARBA" id="ARBA00023295"/>
    </source>
</evidence>
<comment type="catalytic activity">
    <reaction evidence="1">
        <text>Hydrolysis of terminal, non-reducing alpha-D-galactose residues in alpha-D-galactosides, including galactose oligosaccharides, galactomannans and galactolipids.</text>
        <dbReference type="EC" id="3.2.1.22"/>
    </reaction>
</comment>
<proteinExistence type="inferred from homology"/>
<sequence length="491" mass="54987">MITTTIVIFSLFCTTVGLNNGLGRTPQMGWNTWYTFRCSYTSDTLINTVDALGTTGLAAVGYTCVLLDDCWQSSRDSDNIIQPDPKVFPRGIERVIDYIHYKGLKFGLYSDAGHKTCAGRPGSLGFETTDAKTYAQWQVDFLKYDNCYDDKTPPEKRYPVMRDALNATGRPIFFSMCEWGVDKPALWASTVGNSWRTTKDISDKWETILNAIDINDEFAEWAGPGGWNDPDILQVGRGGMTTTEYTSHFSLWAISKAPLIISADITNITNDTLRILSNLEVIAVNQDPLGVQGKKVAAYSSNHLSTKTNVRMRRCTKNGQTQRWIYRSWDNTVRSAVNGRCITVSDTDNALFVHSCQIGVERQQWHLNLEAKTLVSLGSETSFSVKFEIAQELFTIHNNHNDEKCLTVEQELEVWSGPLTDGSIAVLLLNRGPDNESITVKWIDIGIPEQYNATVRDLWQHADLGVFNQSYTAPVVDSHGVIMLRVTVKTT</sequence>
<keyword evidence="6 8" id="KW-1015">Disulfide bond</keyword>
<dbReference type="CDD" id="cd14792">
    <property type="entry name" value="GH27"/>
    <property type="match status" value="1"/>
</dbReference>
<gene>
    <name evidence="12" type="ORF">GPM918_LOCUS30523</name>
    <name evidence="13" type="ORF">SRO942_LOCUS31139</name>
</gene>
<dbReference type="InterPro" id="IPR000772">
    <property type="entry name" value="Ricin_B_lectin"/>
</dbReference>
<feature type="chain" id="PRO_5035686790" description="Alpha-galactosidase" evidence="9">
    <location>
        <begin position="18"/>
        <end position="491"/>
    </location>
</feature>
<comment type="caution">
    <text evidence="12">The sequence shown here is derived from an EMBL/GenBank/DDBJ whole genome shotgun (WGS) entry which is preliminary data.</text>
</comment>
<dbReference type="InterPro" id="IPR035992">
    <property type="entry name" value="Ricin_B-like_lectins"/>
</dbReference>
<evidence type="ECO:0000313" key="13">
    <source>
        <dbReference type="EMBL" id="CAF4205573.1"/>
    </source>
</evidence>
<dbReference type="SUPFAM" id="SSF50370">
    <property type="entry name" value="Ricin B-like lectins"/>
    <property type="match status" value="1"/>
</dbReference>
<dbReference type="EMBL" id="CAJOBC010059874">
    <property type="protein sequence ID" value="CAF4205573.1"/>
    <property type="molecule type" value="Genomic_DNA"/>
</dbReference>
<dbReference type="PRINTS" id="PR00740">
    <property type="entry name" value="GLHYDRLASE27"/>
</dbReference>
<dbReference type="Pfam" id="PF17801">
    <property type="entry name" value="Melibiase_C"/>
    <property type="match status" value="1"/>
</dbReference>
<evidence type="ECO:0000256" key="1">
    <source>
        <dbReference type="ARBA" id="ARBA00001255"/>
    </source>
</evidence>
<keyword evidence="5 8" id="KW-0378">Hydrolase</keyword>
<dbReference type="InterPro" id="IPR041233">
    <property type="entry name" value="Melibiase_C"/>
</dbReference>
<accession>A0A815GVC8</accession>
<evidence type="ECO:0000256" key="4">
    <source>
        <dbReference type="ARBA" id="ARBA00022729"/>
    </source>
</evidence>
<evidence type="ECO:0000256" key="6">
    <source>
        <dbReference type="ARBA" id="ARBA00023157"/>
    </source>
</evidence>
<dbReference type="EMBL" id="CAJNOQ010014505">
    <property type="protein sequence ID" value="CAF1342962.1"/>
    <property type="molecule type" value="Genomic_DNA"/>
</dbReference>
<evidence type="ECO:0000259" key="11">
    <source>
        <dbReference type="Pfam" id="PF17801"/>
    </source>
</evidence>
<evidence type="ECO:0000313" key="14">
    <source>
        <dbReference type="Proteomes" id="UP000663829"/>
    </source>
</evidence>
<dbReference type="Gene3D" id="2.60.40.1180">
    <property type="entry name" value="Golgi alpha-mannosidase II"/>
    <property type="match status" value="1"/>
</dbReference>
<dbReference type="GO" id="GO:0005995">
    <property type="term" value="P:melibiose catabolic process"/>
    <property type="evidence" value="ECO:0007669"/>
    <property type="project" value="UniProtKB-ARBA"/>
</dbReference>
<dbReference type="PANTHER" id="PTHR11452:SF75">
    <property type="entry name" value="ALPHA-GALACTOSIDASE MEL1"/>
    <property type="match status" value="1"/>
</dbReference>
<dbReference type="EC" id="3.2.1.-" evidence="8"/>
<feature type="domain" description="Alpha galactosidase C-terminal" evidence="11">
    <location>
        <begin position="410"/>
        <end position="486"/>
    </location>
</feature>
<evidence type="ECO:0000313" key="12">
    <source>
        <dbReference type="EMBL" id="CAF1342962.1"/>
    </source>
</evidence>
<feature type="domain" description="Ricin B lectin" evidence="10">
    <location>
        <begin position="305"/>
        <end position="386"/>
    </location>
</feature>
<dbReference type="Gene3D" id="3.20.20.70">
    <property type="entry name" value="Aldolase class I"/>
    <property type="match status" value="1"/>
</dbReference>
<evidence type="ECO:0000256" key="8">
    <source>
        <dbReference type="RuleBase" id="RU361168"/>
    </source>
</evidence>
<comment type="similarity">
    <text evidence="2 8">Belongs to the glycosyl hydrolase 27 family.</text>
</comment>
<evidence type="ECO:0000256" key="3">
    <source>
        <dbReference type="ARBA" id="ARBA00012755"/>
    </source>
</evidence>
<dbReference type="Gene3D" id="2.80.10.50">
    <property type="match status" value="1"/>
</dbReference>
<dbReference type="OrthoDB" id="5795902at2759"/>
<dbReference type="GO" id="GO:0004557">
    <property type="term" value="F:alpha-galactosidase activity"/>
    <property type="evidence" value="ECO:0007669"/>
    <property type="project" value="UniProtKB-EC"/>
</dbReference>
<dbReference type="InterPro" id="IPR002241">
    <property type="entry name" value="Glyco_hydro_27"/>
</dbReference>
<keyword evidence="7 8" id="KW-0326">Glycosidase</keyword>
<dbReference type="Pfam" id="PF16499">
    <property type="entry name" value="Melibiase_2"/>
    <property type="match status" value="1"/>
</dbReference>
<dbReference type="Pfam" id="PF00652">
    <property type="entry name" value="Ricin_B_lectin"/>
    <property type="match status" value="1"/>
</dbReference>
<name>A0A815GVC8_9BILA</name>
<keyword evidence="4 9" id="KW-0732">Signal</keyword>
<dbReference type="PANTHER" id="PTHR11452">
    <property type="entry name" value="ALPHA-GALACTOSIDASE/ALPHA-N-ACETYLGALACTOSAMINIDASE"/>
    <property type="match status" value="1"/>
</dbReference>
<feature type="signal peptide" evidence="9">
    <location>
        <begin position="1"/>
        <end position="17"/>
    </location>
</feature>
<evidence type="ECO:0000256" key="9">
    <source>
        <dbReference type="SAM" id="SignalP"/>
    </source>
</evidence>
<keyword evidence="14" id="KW-1185">Reference proteome</keyword>
<dbReference type="SUPFAM" id="SSF51445">
    <property type="entry name" value="(Trans)glycosidases"/>
    <property type="match status" value="1"/>
</dbReference>
<dbReference type="AlphaFoldDB" id="A0A815GVC8"/>
<dbReference type="FunFam" id="2.60.40.1180:FF:000008">
    <property type="entry name" value="Alpha-galactosidase"/>
    <property type="match status" value="1"/>
</dbReference>
<dbReference type="SUPFAM" id="SSF51011">
    <property type="entry name" value="Glycosyl hydrolase domain"/>
    <property type="match status" value="1"/>
</dbReference>
<protein>
    <recommendedName>
        <fullName evidence="3 8">Alpha-galactosidase</fullName>
        <ecNumber evidence="8">3.2.1.-</ecNumber>
    </recommendedName>
</protein>
<dbReference type="Proteomes" id="UP000663829">
    <property type="component" value="Unassembled WGS sequence"/>
</dbReference>
<organism evidence="12 14">
    <name type="scientific">Didymodactylos carnosus</name>
    <dbReference type="NCBI Taxonomy" id="1234261"/>
    <lineage>
        <taxon>Eukaryota</taxon>
        <taxon>Metazoa</taxon>
        <taxon>Spiralia</taxon>
        <taxon>Gnathifera</taxon>
        <taxon>Rotifera</taxon>
        <taxon>Eurotatoria</taxon>
        <taxon>Bdelloidea</taxon>
        <taxon>Philodinida</taxon>
        <taxon>Philodinidae</taxon>
        <taxon>Didymodactylos</taxon>
    </lineage>
</organism>
<evidence type="ECO:0000256" key="2">
    <source>
        <dbReference type="ARBA" id="ARBA00009743"/>
    </source>
</evidence>
<dbReference type="Proteomes" id="UP000681722">
    <property type="component" value="Unassembled WGS sequence"/>
</dbReference>
<dbReference type="InterPro" id="IPR013785">
    <property type="entry name" value="Aldolase_TIM"/>
</dbReference>